<name>Q6Z8C1_ORYSJ</name>
<sequence>MVEVTEGVPCEHRLNGKAVEAMARTQGGGGGGPTDGDGYRDGVAGDLYARTVVEAMAMS</sequence>
<protein>
    <submittedName>
        <fullName evidence="1">Uncharacterized protein</fullName>
    </submittedName>
</protein>
<gene>
    <name evidence="1" type="primary">P0470A03.10</name>
</gene>
<evidence type="ECO:0000313" key="2">
    <source>
        <dbReference type="Proteomes" id="UP000000763"/>
    </source>
</evidence>
<accession>Q6Z8C1</accession>
<dbReference type="AlphaFoldDB" id="Q6Z8C1"/>
<evidence type="ECO:0000313" key="1">
    <source>
        <dbReference type="EMBL" id="BAD17059.1"/>
    </source>
</evidence>
<organism evidence="1 2">
    <name type="scientific">Oryza sativa subsp. japonica</name>
    <name type="common">Rice</name>
    <dbReference type="NCBI Taxonomy" id="39947"/>
    <lineage>
        <taxon>Eukaryota</taxon>
        <taxon>Viridiplantae</taxon>
        <taxon>Streptophyta</taxon>
        <taxon>Embryophyta</taxon>
        <taxon>Tracheophyta</taxon>
        <taxon>Spermatophyta</taxon>
        <taxon>Magnoliopsida</taxon>
        <taxon>Liliopsida</taxon>
        <taxon>Poales</taxon>
        <taxon>Poaceae</taxon>
        <taxon>BOP clade</taxon>
        <taxon>Oryzoideae</taxon>
        <taxon>Oryzeae</taxon>
        <taxon>Oryzinae</taxon>
        <taxon>Oryza</taxon>
        <taxon>Oryza sativa</taxon>
    </lineage>
</organism>
<proteinExistence type="predicted"/>
<dbReference type="EMBL" id="AP004779">
    <property type="protein sequence ID" value="BAD17059.1"/>
    <property type="molecule type" value="Genomic_DNA"/>
</dbReference>
<dbReference type="Proteomes" id="UP000000763">
    <property type="component" value="Chromosome 2"/>
</dbReference>
<reference evidence="2" key="2">
    <citation type="journal article" date="2008" name="Nucleic Acids Res.">
        <title>The rice annotation project database (RAP-DB): 2008 update.</title>
        <authorList>
            <consortium name="The rice annotation project (RAP)"/>
        </authorList>
    </citation>
    <scope>GENOME REANNOTATION</scope>
    <source>
        <strain evidence="2">cv. Nipponbare</strain>
    </source>
</reference>
<reference evidence="2" key="1">
    <citation type="journal article" date="2005" name="Nature">
        <title>The map-based sequence of the rice genome.</title>
        <authorList>
            <consortium name="International rice genome sequencing project (IRGSP)"/>
            <person name="Matsumoto T."/>
            <person name="Wu J."/>
            <person name="Kanamori H."/>
            <person name="Katayose Y."/>
            <person name="Fujisawa M."/>
            <person name="Namiki N."/>
            <person name="Mizuno H."/>
            <person name="Yamamoto K."/>
            <person name="Antonio B.A."/>
            <person name="Baba T."/>
            <person name="Sakata K."/>
            <person name="Nagamura Y."/>
            <person name="Aoki H."/>
            <person name="Arikawa K."/>
            <person name="Arita K."/>
            <person name="Bito T."/>
            <person name="Chiden Y."/>
            <person name="Fujitsuka N."/>
            <person name="Fukunaka R."/>
            <person name="Hamada M."/>
            <person name="Harada C."/>
            <person name="Hayashi A."/>
            <person name="Hijishita S."/>
            <person name="Honda M."/>
            <person name="Hosokawa S."/>
            <person name="Ichikawa Y."/>
            <person name="Idonuma A."/>
            <person name="Iijima M."/>
            <person name="Ikeda M."/>
            <person name="Ikeno M."/>
            <person name="Ito K."/>
            <person name="Ito S."/>
            <person name="Ito T."/>
            <person name="Ito Y."/>
            <person name="Ito Y."/>
            <person name="Iwabuchi A."/>
            <person name="Kamiya K."/>
            <person name="Karasawa W."/>
            <person name="Kurita K."/>
            <person name="Katagiri S."/>
            <person name="Kikuta A."/>
            <person name="Kobayashi H."/>
            <person name="Kobayashi N."/>
            <person name="Machita K."/>
            <person name="Maehara T."/>
            <person name="Masukawa M."/>
            <person name="Mizubayashi T."/>
            <person name="Mukai Y."/>
            <person name="Nagasaki H."/>
            <person name="Nagata Y."/>
            <person name="Naito S."/>
            <person name="Nakashima M."/>
            <person name="Nakama Y."/>
            <person name="Nakamichi Y."/>
            <person name="Nakamura M."/>
            <person name="Meguro A."/>
            <person name="Negishi M."/>
            <person name="Ohta I."/>
            <person name="Ohta T."/>
            <person name="Okamoto M."/>
            <person name="Ono N."/>
            <person name="Saji S."/>
            <person name="Sakaguchi M."/>
            <person name="Sakai K."/>
            <person name="Shibata M."/>
            <person name="Shimokawa T."/>
            <person name="Song J."/>
            <person name="Takazaki Y."/>
            <person name="Terasawa K."/>
            <person name="Tsugane M."/>
            <person name="Tsuji K."/>
            <person name="Ueda S."/>
            <person name="Waki K."/>
            <person name="Yamagata H."/>
            <person name="Yamamoto M."/>
            <person name="Yamamoto S."/>
            <person name="Yamane H."/>
            <person name="Yoshiki S."/>
            <person name="Yoshihara R."/>
            <person name="Yukawa K."/>
            <person name="Zhong H."/>
            <person name="Yano M."/>
            <person name="Yuan Q."/>
            <person name="Ouyang S."/>
            <person name="Liu J."/>
            <person name="Jones K.M."/>
            <person name="Gansberger K."/>
            <person name="Moffat K."/>
            <person name="Hill J."/>
            <person name="Bera J."/>
            <person name="Fadrosh D."/>
            <person name="Jin S."/>
            <person name="Johri S."/>
            <person name="Kim M."/>
            <person name="Overton L."/>
            <person name="Reardon M."/>
            <person name="Tsitrin T."/>
            <person name="Vuong H."/>
            <person name="Weaver B."/>
            <person name="Ciecko A."/>
            <person name="Tallon L."/>
            <person name="Jackson J."/>
            <person name="Pai G."/>
            <person name="Aken S.V."/>
            <person name="Utterback T."/>
            <person name="Reidmuller S."/>
            <person name="Feldblyum T."/>
            <person name="Hsiao J."/>
            <person name="Zismann V."/>
            <person name="Iobst S."/>
            <person name="de Vazeille A.R."/>
            <person name="Buell C.R."/>
            <person name="Ying K."/>
            <person name="Li Y."/>
            <person name="Lu T."/>
            <person name="Huang Y."/>
            <person name="Zhao Q."/>
            <person name="Feng Q."/>
            <person name="Zhang L."/>
            <person name="Zhu J."/>
            <person name="Weng Q."/>
            <person name="Mu J."/>
            <person name="Lu Y."/>
            <person name="Fan D."/>
            <person name="Liu Y."/>
            <person name="Guan J."/>
            <person name="Zhang Y."/>
            <person name="Yu S."/>
            <person name="Liu X."/>
            <person name="Zhang Y."/>
            <person name="Hong G."/>
            <person name="Han B."/>
            <person name="Choisne N."/>
            <person name="Demange N."/>
            <person name="Orjeda G."/>
            <person name="Samain S."/>
            <person name="Cattolico L."/>
            <person name="Pelletier E."/>
            <person name="Couloux A."/>
            <person name="Segurens B."/>
            <person name="Wincker P."/>
            <person name="D'Hont A."/>
            <person name="Scarpelli C."/>
            <person name="Weissenbach J."/>
            <person name="Salanoubat M."/>
            <person name="Quetier F."/>
            <person name="Yu Y."/>
            <person name="Kim H.R."/>
            <person name="Rambo T."/>
            <person name="Currie J."/>
            <person name="Collura K."/>
            <person name="Luo M."/>
            <person name="Yang T."/>
            <person name="Ammiraju J.S.S."/>
            <person name="Engler F."/>
            <person name="Soderlund C."/>
            <person name="Wing R.A."/>
            <person name="Palmer L.E."/>
            <person name="de la Bastide M."/>
            <person name="Spiegel L."/>
            <person name="Nascimento L."/>
            <person name="Zutavern T."/>
            <person name="O'Shaughnessy A."/>
            <person name="Dike S."/>
            <person name="Dedhia N."/>
            <person name="Preston R."/>
            <person name="Balija V."/>
            <person name="McCombie W.R."/>
            <person name="Chow T."/>
            <person name="Chen H."/>
            <person name="Chung M."/>
            <person name="Chen C."/>
            <person name="Shaw J."/>
            <person name="Wu H."/>
            <person name="Hsiao K."/>
            <person name="Chao Y."/>
            <person name="Chu M."/>
            <person name="Cheng C."/>
            <person name="Hour A."/>
            <person name="Lee P."/>
            <person name="Lin S."/>
            <person name="Lin Y."/>
            <person name="Liou J."/>
            <person name="Liu S."/>
            <person name="Hsing Y."/>
            <person name="Raghuvanshi S."/>
            <person name="Mohanty A."/>
            <person name="Bharti A.K."/>
            <person name="Gaur A."/>
            <person name="Gupta V."/>
            <person name="Kumar D."/>
            <person name="Ravi V."/>
            <person name="Vij S."/>
            <person name="Kapur A."/>
            <person name="Khurana P."/>
            <person name="Khurana P."/>
            <person name="Khurana J.P."/>
            <person name="Tyagi A.K."/>
            <person name="Gaikwad K."/>
            <person name="Singh A."/>
            <person name="Dalal V."/>
            <person name="Srivastava S."/>
            <person name="Dixit A."/>
            <person name="Pal A.K."/>
            <person name="Ghazi I.A."/>
            <person name="Yadav M."/>
            <person name="Pandit A."/>
            <person name="Bhargava A."/>
            <person name="Sureshbabu K."/>
            <person name="Batra K."/>
            <person name="Sharma T.R."/>
            <person name="Mohapatra T."/>
            <person name="Singh N.K."/>
            <person name="Messing J."/>
            <person name="Nelson A.B."/>
            <person name="Fuks G."/>
            <person name="Kavchok S."/>
            <person name="Keizer G."/>
            <person name="Linton E."/>
            <person name="Llaca V."/>
            <person name="Song R."/>
            <person name="Tanyolac B."/>
            <person name="Young S."/>
            <person name="Ho-Il K."/>
            <person name="Hahn J.H."/>
            <person name="Sangsakoo G."/>
            <person name="Vanavichit A."/>
            <person name="de Mattos Luiz.A.T."/>
            <person name="Zimmer P.D."/>
            <person name="Malone G."/>
            <person name="Dellagostin O."/>
            <person name="de Oliveira A.C."/>
            <person name="Bevan M."/>
            <person name="Bancroft I."/>
            <person name="Minx P."/>
            <person name="Cordum H."/>
            <person name="Wilson R."/>
            <person name="Cheng Z."/>
            <person name="Jin W."/>
            <person name="Jiang J."/>
            <person name="Leong S.A."/>
            <person name="Iwama H."/>
            <person name="Gojobori T."/>
            <person name="Itoh T."/>
            <person name="Niimura Y."/>
            <person name="Fujii Y."/>
            <person name="Habara T."/>
            <person name="Sakai H."/>
            <person name="Sato Y."/>
            <person name="Wilson G."/>
            <person name="Kumar K."/>
            <person name="McCouch S."/>
            <person name="Juretic N."/>
            <person name="Hoen D."/>
            <person name="Wright S."/>
            <person name="Bruskiewich R."/>
            <person name="Bureau T."/>
            <person name="Miyao A."/>
            <person name="Hirochika H."/>
            <person name="Nishikawa T."/>
            <person name="Kadowaki K."/>
            <person name="Sugiura M."/>
            <person name="Burr B."/>
            <person name="Sasaki T."/>
        </authorList>
    </citation>
    <scope>NUCLEOTIDE SEQUENCE [LARGE SCALE GENOMIC DNA]</scope>
    <source>
        <strain evidence="2">cv. Nipponbare</strain>
    </source>
</reference>